<keyword evidence="2" id="KW-1185">Reference proteome</keyword>
<dbReference type="EMBL" id="JAVRIE010000001">
    <property type="protein sequence ID" value="MDT0581933.1"/>
    <property type="molecule type" value="Genomic_DNA"/>
</dbReference>
<accession>A0AAW8R181</accession>
<comment type="caution">
    <text evidence="1">The sequence shown here is derived from an EMBL/GenBank/DDBJ whole genome shotgun (WGS) entry which is preliminary data.</text>
</comment>
<organism evidence="1 2">
    <name type="scientific">Brumicola blandensis</name>
    <dbReference type="NCBI Taxonomy" id="3075611"/>
    <lineage>
        <taxon>Bacteria</taxon>
        <taxon>Pseudomonadati</taxon>
        <taxon>Pseudomonadota</taxon>
        <taxon>Gammaproteobacteria</taxon>
        <taxon>Alteromonadales</taxon>
        <taxon>Alteromonadaceae</taxon>
        <taxon>Brumicola</taxon>
    </lineage>
</organism>
<reference evidence="1 2" key="1">
    <citation type="submission" date="2023-09" db="EMBL/GenBank/DDBJ databases">
        <authorList>
            <person name="Rey-Velasco X."/>
        </authorList>
    </citation>
    <scope>NUCLEOTIDE SEQUENCE [LARGE SCALE GENOMIC DNA]</scope>
    <source>
        <strain evidence="1 2">W409</strain>
    </source>
</reference>
<name>A0AAW8R181_9ALTE</name>
<evidence type="ECO:0000313" key="2">
    <source>
        <dbReference type="Proteomes" id="UP001249020"/>
    </source>
</evidence>
<protein>
    <submittedName>
        <fullName evidence="1">Uncharacterized protein</fullName>
    </submittedName>
</protein>
<proteinExistence type="predicted"/>
<dbReference type="AlphaFoldDB" id="A0AAW8R181"/>
<gene>
    <name evidence="1" type="ORF">RM544_05245</name>
</gene>
<evidence type="ECO:0000313" key="1">
    <source>
        <dbReference type="EMBL" id="MDT0581933.1"/>
    </source>
</evidence>
<sequence>MDPQPNEQLFLKELCNLLIKGDFHDSLAFFHFPCVVMNNNEKYIFNRDLELKQWLMNYCRRLSLADGEELEFVVKKAVQMSPKVKFSQLYLNGLLVESEVNKIQLSFTLGTDENNALKIIVVVIDDA</sequence>
<dbReference type="RefSeq" id="WP_311360699.1">
    <property type="nucleotide sequence ID" value="NZ_JAVRIE010000001.1"/>
</dbReference>
<dbReference type="Proteomes" id="UP001249020">
    <property type="component" value="Unassembled WGS sequence"/>
</dbReference>